<dbReference type="InterPro" id="IPR029087">
    <property type="entry name" value="Imm17"/>
</dbReference>
<dbReference type="AlphaFoldDB" id="A0A938WKQ3"/>
<comment type="caution">
    <text evidence="2">The sequence shown here is derived from an EMBL/GenBank/DDBJ whole genome shotgun (WGS) entry which is preliminary data.</text>
</comment>
<organism evidence="2 3">
    <name type="scientific">Marseilla massiliensis</name>
    <dbReference type="NCBI Taxonomy" id="1841864"/>
    <lineage>
        <taxon>Bacteria</taxon>
        <taxon>Pseudomonadati</taxon>
        <taxon>Bacteroidota</taxon>
        <taxon>Bacteroidia</taxon>
        <taxon>Bacteroidales</taxon>
        <taxon>Prevotellaceae</taxon>
        <taxon>Marseilla</taxon>
    </lineage>
</organism>
<feature type="transmembrane region" description="Helical" evidence="1">
    <location>
        <begin position="14"/>
        <end position="36"/>
    </location>
</feature>
<keyword evidence="1" id="KW-1133">Transmembrane helix</keyword>
<evidence type="ECO:0000256" key="1">
    <source>
        <dbReference type="SAM" id="Phobius"/>
    </source>
</evidence>
<evidence type="ECO:0000313" key="2">
    <source>
        <dbReference type="EMBL" id="MBM6661606.1"/>
    </source>
</evidence>
<keyword evidence="1" id="KW-0472">Membrane</keyword>
<dbReference type="EMBL" id="JACJJL010000010">
    <property type="protein sequence ID" value="MBM6661606.1"/>
    <property type="molecule type" value="Genomic_DNA"/>
</dbReference>
<feature type="transmembrane region" description="Helical" evidence="1">
    <location>
        <begin position="56"/>
        <end position="78"/>
    </location>
</feature>
<evidence type="ECO:0000313" key="3">
    <source>
        <dbReference type="Proteomes" id="UP000764045"/>
    </source>
</evidence>
<sequence>MDRHFEWIAENPRYGYLIAGGILLLWLIGVICGWKWTYEPNRWGWYWVRDTFGEKALRICVGALLVIALAGVACLYFATA</sequence>
<accession>A0A938WKQ3</accession>
<dbReference type="Pfam" id="PF15562">
    <property type="entry name" value="Imm17"/>
    <property type="match status" value="1"/>
</dbReference>
<proteinExistence type="predicted"/>
<keyword evidence="3" id="KW-1185">Reference proteome</keyword>
<name>A0A938WKQ3_9BACT</name>
<dbReference type="Proteomes" id="UP000764045">
    <property type="component" value="Unassembled WGS sequence"/>
</dbReference>
<reference evidence="2 3" key="1">
    <citation type="journal article" date="2021" name="Sci. Rep.">
        <title>The distribution of antibiotic resistance genes in chicken gut microbiota commensals.</title>
        <authorList>
            <person name="Juricova H."/>
            <person name="Matiasovicova J."/>
            <person name="Kubasova T."/>
            <person name="Cejkova D."/>
            <person name="Rychlik I."/>
        </authorList>
    </citation>
    <scope>NUCLEOTIDE SEQUENCE [LARGE SCALE GENOMIC DNA]</scope>
    <source>
        <strain evidence="2 3">An819</strain>
    </source>
</reference>
<keyword evidence="1" id="KW-0812">Transmembrane</keyword>
<protein>
    <submittedName>
        <fullName evidence="2">Immunity 17 family protein</fullName>
    </submittedName>
</protein>
<gene>
    <name evidence="2" type="ORF">H6B30_07560</name>
</gene>